<dbReference type="OrthoDB" id="6234754at2759"/>
<gene>
    <name evidence="2" type="ORF">ECPE_LOCUS3273</name>
</gene>
<dbReference type="Proteomes" id="UP000272942">
    <property type="component" value="Unassembled WGS sequence"/>
</dbReference>
<feature type="region of interest" description="Disordered" evidence="1">
    <location>
        <begin position="227"/>
        <end position="276"/>
    </location>
</feature>
<dbReference type="WBParaSite" id="ECPE_0000327601-mRNA-1">
    <property type="protein sequence ID" value="ECPE_0000327601-mRNA-1"/>
    <property type="gene ID" value="ECPE_0000327601"/>
</dbReference>
<organism evidence="4">
    <name type="scientific">Echinostoma caproni</name>
    <dbReference type="NCBI Taxonomy" id="27848"/>
    <lineage>
        <taxon>Eukaryota</taxon>
        <taxon>Metazoa</taxon>
        <taxon>Spiralia</taxon>
        <taxon>Lophotrochozoa</taxon>
        <taxon>Platyhelminthes</taxon>
        <taxon>Trematoda</taxon>
        <taxon>Digenea</taxon>
        <taxon>Plagiorchiida</taxon>
        <taxon>Echinostomata</taxon>
        <taxon>Echinostomatoidea</taxon>
        <taxon>Echinostomatidae</taxon>
        <taxon>Echinostoma</taxon>
    </lineage>
</organism>
<evidence type="ECO:0000313" key="4">
    <source>
        <dbReference type="WBParaSite" id="ECPE_0000327601-mRNA-1"/>
    </source>
</evidence>
<evidence type="ECO:0000313" key="3">
    <source>
        <dbReference type="Proteomes" id="UP000272942"/>
    </source>
</evidence>
<dbReference type="EMBL" id="UZAN01040249">
    <property type="protein sequence ID" value="VDP68970.1"/>
    <property type="molecule type" value="Genomic_DNA"/>
</dbReference>
<proteinExistence type="predicted"/>
<reference evidence="4" key="1">
    <citation type="submission" date="2016-06" db="UniProtKB">
        <authorList>
            <consortium name="WormBaseParasite"/>
        </authorList>
    </citation>
    <scope>IDENTIFICATION</scope>
</reference>
<accession>A0A183A8I8</accession>
<evidence type="ECO:0000313" key="2">
    <source>
        <dbReference type="EMBL" id="VDP68970.1"/>
    </source>
</evidence>
<reference evidence="2 3" key="2">
    <citation type="submission" date="2018-11" db="EMBL/GenBank/DDBJ databases">
        <authorList>
            <consortium name="Pathogen Informatics"/>
        </authorList>
    </citation>
    <scope>NUCLEOTIDE SEQUENCE [LARGE SCALE GENOMIC DNA]</scope>
    <source>
        <strain evidence="2 3">Egypt</strain>
    </source>
</reference>
<feature type="compositionally biased region" description="Polar residues" evidence="1">
    <location>
        <begin position="227"/>
        <end position="240"/>
    </location>
</feature>
<dbReference type="AlphaFoldDB" id="A0A183A8I8"/>
<sequence>MAISGLSPEASLMAIKRELKDNELKFTGQYDPALRALREAYNPKALRSAVIGKGENYPNDQLVEDVRKVYEMVGLVKPTDEEISLNKLADETKRMSVIAGAMGLKEDKRKNSKDASAADAGLMGKAAELLRQDMESKGIEATDKVSAGLKKMVKGSADKEPPKDEEPLSQEILDSLLAIHSSENVDMPRILGKIKKRGELLAPMSYYMTPNIEYDDFSLTGITSTGDWSQVTSGGPTDTHPTPPAKPSDMSSEDKHKKEEDKHEKAESKDKHPKKSHDIFDEFWKRSENQIEWDDDTFTDLGKTTTKTVGALHGHGSKVTDDSVHIPHKPSHVNGTMDKAESESDSRRYKITIIRAYSNEPKDSTAHVDAYLATLTEEDRARNRKQVTIIRALSRDAYGMEL</sequence>
<protein>
    <submittedName>
        <fullName evidence="4">Phage protein</fullName>
    </submittedName>
</protein>
<keyword evidence="3" id="KW-1185">Reference proteome</keyword>
<evidence type="ECO:0000256" key="1">
    <source>
        <dbReference type="SAM" id="MobiDB-lite"/>
    </source>
</evidence>
<name>A0A183A8I8_9TREM</name>
<feature type="compositionally biased region" description="Basic and acidic residues" evidence="1">
    <location>
        <begin position="252"/>
        <end position="276"/>
    </location>
</feature>